<sequence length="146" mass="16113">MEEEECEDGSNRPASGRKRSREKPLRESLRGCTMLLRYRRDVAAARTPNQYGAIGCQVFACVAATCHAAITNDPQPIRSLAHAYTPGAREDPEKLEIDMNGSTTVPEERSRAATRRIEFDKVLLFGDEQSELRDSAGGTPETADLT</sequence>
<feature type="region of interest" description="Disordered" evidence="1">
    <location>
        <begin position="1"/>
        <end position="25"/>
    </location>
</feature>
<comment type="caution">
    <text evidence="2">The sequence shown here is derived from an EMBL/GenBank/DDBJ whole genome shotgun (WGS) entry which is preliminary data.</text>
</comment>
<organism evidence="2 3">
    <name type="scientific">Temnothorax longispinosus</name>
    <dbReference type="NCBI Taxonomy" id="300112"/>
    <lineage>
        <taxon>Eukaryota</taxon>
        <taxon>Metazoa</taxon>
        <taxon>Ecdysozoa</taxon>
        <taxon>Arthropoda</taxon>
        <taxon>Hexapoda</taxon>
        <taxon>Insecta</taxon>
        <taxon>Pterygota</taxon>
        <taxon>Neoptera</taxon>
        <taxon>Endopterygota</taxon>
        <taxon>Hymenoptera</taxon>
        <taxon>Apocrita</taxon>
        <taxon>Aculeata</taxon>
        <taxon>Formicoidea</taxon>
        <taxon>Formicidae</taxon>
        <taxon>Myrmicinae</taxon>
        <taxon>Temnothorax</taxon>
    </lineage>
</organism>
<keyword evidence="3" id="KW-1185">Reference proteome</keyword>
<dbReference type="AlphaFoldDB" id="A0A4S2KE63"/>
<dbReference type="Proteomes" id="UP000310200">
    <property type="component" value="Unassembled WGS sequence"/>
</dbReference>
<reference evidence="2 3" key="1">
    <citation type="journal article" date="2019" name="Philos. Trans. R. Soc. Lond., B, Biol. Sci.">
        <title>Ant behaviour and brain gene expression of defending hosts depend on the ecological success of the intruding social parasite.</title>
        <authorList>
            <person name="Kaur R."/>
            <person name="Stoldt M."/>
            <person name="Jongepier E."/>
            <person name="Feldmeyer B."/>
            <person name="Menzel F."/>
            <person name="Bornberg-Bauer E."/>
            <person name="Foitzik S."/>
        </authorList>
    </citation>
    <scope>NUCLEOTIDE SEQUENCE [LARGE SCALE GENOMIC DNA]</scope>
    <source>
        <tissue evidence="2">Whole body</tissue>
    </source>
</reference>
<evidence type="ECO:0000313" key="2">
    <source>
        <dbReference type="EMBL" id="TGZ47633.1"/>
    </source>
</evidence>
<protein>
    <submittedName>
        <fullName evidence="2">Uncharacterized protein</fullName>
    </submittedName>
</protein>
<feature type="compositionally biased region" description="Basic and acidic residues" evidence="1">
    <location>
        <begin position="88"/>
        <end position="97"/>
    </location>
</feature>
<accession>A0A4S2KE63</accession>
<evidence type="ECO:0000256" key="1">
    <source>
        <dbReference type="SAM" id="MobiDB-lite"/>
    </source>
</evidence>
<gene>
    <name evidence="2" type="ORF">DBV15_03694</name>
</gene>
<proteinExistence type="predicted"/>
<name>A0A4S2KE63_9HYME</name>
<evidence type="ECO:0000313" key="3">
    <source>
        <dbReference type="Proteomes" id="UP000310200"/>
    </source>
</evidence>
<dbReference type="EMBL" id="QBLH01002718">
    <property type="protein sequence ID" value="TGZ47633.1"/>
    <property type="molecule type" value="Genomic_DNA"/>
</dbReference>
<feature type="region of interest" description="Disordered" evidence="1">
    <location>
        <begin position="88"/>
        <end position="112"/>
    </location>
</feature>